<evidence type="ECO:0000313" key="3">
    <source>
        <dbReference type="Proteomes" id="UP000230066"/>
    </source>
</evidence>
<name>A0A2H1CE38_FASHE</name>
<evidence type="ECO:0000313" key="2">
    <source>
        <dbReference type="EMBL" id="THD24671.1"/>
    </source>
</evidence>
<feature type="compositionally biased region" description="Basic and acidic residues" evidence="1">
    <location>
        <begin position="226"/>
        <end position="247"/>
    </location>
</feature>
<accession>A0A2H1CE38</accession>
<evidence type="ECO:0000256" key="1">
    <source>
        <dbReference type="SAM" id="MobiDB-lite"/>
    </source>
</evidence>
<feature type="compositionally biased region" description="Low complexity" evidence="1">
    <location>
        <begin position="109"/>
        <end position="124"/>
    </location>
</feature>
<dbReference type="AlphaFoldDB" id="A0A2H1CE38"/>
<comment type="caution">
    <text evidence="2">The sequence shown here is derived from an EMBL/GenBank/DDBJ whole genome shotgun (WGS) entry which is preliminary data.</text>
</comment>
<organism evidence="2 3">
    <name type="scientific">Fasciola hepatica</name>
    <name type="common">Liver fluke</name>
    <dbReference type="NCBI Taxonomy" id="6192"/>
    <lineage>
        <taxon>Eukaryota</taxon>
        <taxon>Metazoa</taxon>
        <taxon>Spiralia</taxon>
        <taxon>Lophotrochozoa</taxon>
        <taxon>Platyhelminthes</taxon>
        <taxon>Trematoda</taxon>
        <taxon>Digenea</taxon>
        <taxon>Plagiorchiida</taxon>
        <taxon>Echinostomata</taxon>
        <taxon>Echinostomatoidea</taxon>
        <taxon>Fasciolidae</taxon>
        <taxon>Fasciola</taxon>
    </lineage>
</organism>
<feature type="compositionally biased region" description="Basic and acidic residues" evidence="1">
    <location>
        <begin position="11"/>
        <end position="22"/>
    </location>
</feature>
<feature type="compositionally biased region" description="Basic and acidic residues" evidence="1">
    <location>
        <begin position="162"/>
        <end position="176"/>
    </location>
</feature>
<feature type="region of interest" description="Disordered" evidence="1">
    <location>
        <begin position="1"/>
        <end position="36"/>
    </location>
</feature>
<proteinExistence type="predicted"/>
<sequence>MHRLQLAASRRRAEESRRRDYETGSSRHRRSRSGSFPIDRNVLMNWDYDDYVQQVSRGLNPIMYPGLAQNPGVGGISALQQSTRDNDQVYEERVNAFLRGIGSRRRGGRPSFSRSRSRSYSYSPVTPAPRSYSRHRPMEWHRKSSSYSRSRSNSLNNRRHSGSRDYRAEDEPDRYYRRSPARYESPPRYSSTHRSMSRSRSPRSVGPPNDYWRRQPRVPPSYAAPPEHRRQQPPPADDRPPRRREPSPRSVSSGRALLSNPRRHR</sequence>
<gene>
    <name evidence="2" type="ORF">D915_004511</name>
</gene>
<dbReference type="EMBL" id="JXXN02001482">
    <property type="protein sequence ID" value="THD24671.1"/>
    <property type="molecule type" value="Genomic_DNA"/>
</dbReference>
<keyword evidence="3" id="KW-1185">Reference proteome</keyword>
<dbReference type="Proteomes" id="UP000230066">
    <property type="component" value="Unassembled WGS sequence"/>
</dbReference>
<feature type="compositionally biased region" description="Low complexity" evidence="1">
    <location>
        <begin position="145"/>
        <end position="156"/>
    </location>
</feature>
<protein>
    <submittedName>
        <fullName evidence="2">Uncharacterized protein</fullName>
    </submittedName>
</protein>
<reference evidence="2" key="1">
    <citation type="submission" date="2019-03" db="EMBL/GenBank/DDBJ databases">
        <title>Improved annotation for the trematode Fasciola hepatica.</title>
        <authorList>
            <person name="Choi Y.-J."/>
            <person name="Martin J."/>
            <person name="Mitreva M."/>
        </authorList>
    </citation>
    <scope>NUCLEOTIDE SEQUENCE [LARGE SCALE GENOMIC DNA]</scope>
</reference>
<feature type="region of interest" description="Disordered" evidence="1">
    <location>
        <begin position="101"/>
        <end position="265"/>
    </location>
</feature>